<keyword evidence="3" id="KW-1185">Reference proteome</keyword>
<comment type="caution">
    <text evidence="2">The sequence shown here is derived from an EMBL/GenBank/DDBJ whole genome shotgun (WGS) entry which is preliminary data.</text>
</comment>
<reference evidence="2" key="1">
    <citation type="submission" date="2020-08" db="EMBL/GenBank/DDBJ databases">
        <title>Genome public.</title>
        <authorList>
            <person name="Liu C."/>
            <person name="Sun Q."/>
        </authorList>
    </citation>
    <scope>NUCLEOTIDE SEQUENCE</scope>
    <source>
        <strain evidence="2">NSJ-23</strain>
    </source>
</reference>
<feature type="transmembrane region" description="Helical" evidence="1">
    <location>
        <begin position="128"/>
        <end position="150"/>
    </location>
</feature>
<protein>
    <submittedName>
        <fullName evidence="2">Folate family ECF transporter S component</fullName>
    </submittedName>
</protein>
<dbReference type="EMBL" id="JACOPO010000003">
    <property type="protein sequence ID" value="MBC5722561.1"/>
    <property type="molecule type" value="Genomic_DNA"/>
</dbReference>
<feature type="transmembrane region" description="Helical" evidence="1">
    <location>
        <begin position="68"/>
        <end position="92"/>
    </location>
</feature>
<evidence type="ECO:0000313" key="2">
    <source>
        <dbReference type="EMBL" id="MBC5722561.1"/>
    </source>
</evidence>
<dbReference type="AlphaFoldDB" id="A0A8J6J881"/>
<proteinExistence type="predicted"/>
<dbReference type="Proteomes" id="UP000628736">
    <property type="component" value="Unassembled WGS sequence"/>
</dbReference>
<dbReference type="GO" id="GO:0022857">
    <property type="term" value="F:transmembrane transporter activity"/>
    <property type="evidence" value="ECO:0007669"/>
    <property type="project" value="InterPro"/>
</dbReference>
<feature type="transmembrane region" description="Helical" evidence="1">
    <location>
        <begin position="25"/>
        <end position="47"/>
    </location>
</feature>
<feature type="transmembrane region" description="Helical" evidence="1">
    <location>
        <begin position="170"/>
        <end position="188"/>
    </location>
</feature>
<accession>A0A8J6J881</accession>
<evidence type="ECO:0000256" key="1">
    <source>
        <dbReference type="SAM" id="Phobius"/>
    </source>
</evidence>
<organism evidence="2 3">
    <name type="scientific">Flintibacter hominis</name>
    <dbReference type="NCBI Taxonomy" id="2763048"/>
    <lineage>
        <taxon>Bacteria</taxon>
        <taxon>Bacillati</taxon>
        <taxon>Bacillota</taxon>
        <taxon>Clostridia</taxon>
        <taxon>Eubacteriales</taxon>
        <taxon>Flintibacter</taxon>
    </lineage>
</organism>
<dbReference type="InterPro" id="IPR024529">
    <property type="entry name" value="ECF_trnsprt_substrate-spec"/>
</dbReference>
<dbReference type="InterPro" id="IPR030949">
    <property type="entry name" value="ECF_S_folate_fam"/>
</dbReference>
<sequence length="207" mass="22832">MPQTQSVDQLYRTPLTPSYWRQARAALSSPKMLVFAALMVALTRALSIPPSIPIGHTSLSFGFLARSLCALVCGPVLGLAFGFVEDILGFILKPTGEFFFGYTLSTMLGVLAYALCFYRARITVWRLVLANLLVNLLVNAALGSVWTMMVRGGGYWGWFVPSLGKNLLTIVPKAVLLYILYQALLPILRQMRIIPNQLGPKGLISFF</sequence>
<evidence type="ECO:0000313" key="3">
    <source>
        <dbReference type="Proteomes" id="UP000628736"/>
    </source>
</evidence>
<dbReference type="RefSeq" id="WP_186852638.1">
    <property type="nucleotide sequence ID" value="NZ_JACOPO010000003.1"/>
</dbReference>
<dbReference type="Pfam" id="PF12822">
    <property type="entry name" value="ECF_trnsprt"/>
    <property type="match status" value="1"/>
</dbReference>
<keyword evidence="1" id="KW-0472">Membrane</keyword>
<feature type="transmembrane region" description="Helical" evidence="1">
    <location>
        <begin position="98"/>
        <end position="116"/>
    </location>
</feature>
<dbReference type="NCBIfam" id="TIGR04518">
    <property type="entry name" value="ECF_S_folT_fam"/>
    <property type="match status" value="1"/>
</dbReference>
<dbReference type="Gene3D" id="1.10.1760.20">
    <property type="match status" value="1"/>
</dbReference>
<name>A0A8J6J881_9FIRM</name>
<keyword evidence="1" id="KW-1133">Transmembrane helix</keyword>
<gene>
    <name evidence="2" type="ORF">H8S11_07025</name>
</gene>
<keyword evidence="1" id="KW-0812">Transmembrane</keyword>